<reference evidence="1" key="1">
    <citation type="submission" date="2014-09" db="EMBL/GenBank/DDBJ databases">
        <authorList>
            <person name="Magalhaes I.L.F."/>
            <person name="Oliveira U."/>
            <person name="Santos F.R."/>
            <person name="Vidigal T.H.D.A."/>
            <person name="Brescovit A.D."/>
            <person name="Santos A.J."/>
        </authorList>
    </citation>
    <scope>NUCLEOTIDE SEQUENCE</scope>
    <source>
        <tissue evidence="1">Shoot tissue taken approximately 20 cm above the soil surface</tissue>
    </source>
</reference>
<protein>
    <submittedName>
        <fullName evidence="1">Uncharacterized protein</fullName>
    </submittedName>
</protein>
<organism evidence="1">
    <name type="scientific">Arundo donax</name>
    <name type="common">Giant reed</name>
    <name type="synonym">Donax arundinaceus</name>
    <dbReference type="NCBI Taxonomy" id="35708"/>
    <lineage>
        <taxon>Eukaryota</taxon>
        <taxon>Viridiplantae</taxon>
        <taxon>Streptophyta</taxon>
        <taxon>Embryophyta</taxon>
        <taxon>Tracheophyta</taxon>
        <taxon>Spermatophyta</taxon>
        <taxon>Magnoliopsida</taxon>
        <taxon>Liliopsida</taxon>
        <taxon>Poales</taxon>
        <taxon>Poaceae</taxon>
        <taxon>PACMAD clade</taxon>
        <taxon>Arundinoideae</taxon>
        <taxon>Arundineae</taxon>
        <taxon>Arundo</taxon>
    </lineage>
</organism>
<evidence type="ECO:0000313" key="1">
    <source>
        <dbReference type="EMBL" id="JAE06627.1"/>
    </source>
</evidence>
<dbReference type="EMBL" id="GBRH01191269">
    <property type="protein sequence ID" value="JAE06627.1"/>
    <property type="molecule type" value="Transcribed_RNA"/>
</dbReference>
<reference evidence="1" key="2">
    <citation type="journal article" date="2015" name="Data Brief">
        <title>Shoot transcriptome of the giant reed, Arundo donax.</title>
        <authorList>
            <person name="Barrero R.A."/>
            <person name="Guerrero F.D."/>
            <person name="Moolhuijzen P."/>
            <person name="Goolsby J.A."/>
            <person name="Tidwell J."/>
            <person name="Bellgard S.E."/>
            <person name="Bellgard M.I."/>
        </authorList>
    </citation>
    <scope>NUCLEOTIDE SEQUENCE</scope>
    <source>
        <tissue evidence="1">Shoot tissue taken approximately 20 cm above the soil surface</tissue>
    </source>
</reference>
<name>A0A0A9F2U9_ARUDO</name>
<accession>A0A0A9F2U9</accession>
<proteinExistence type="predicted"/>
<sequence length="10" mass="1162">MCRTTNLPAR</sequence>